<dbReference type="Pfam" id="PF01323">
    <property type="entry name" value="DSBA"/>
    <property type="match status" value="1"/>
</dbReference>
<dbReference type="EC" id="5.99.1.4" evidence="1"/>
<reference evidence="4" key="1">
    <citation type="submission" date="2022-08" db="EMBL/GenBank/DDBJ databases">
        <authorList>
            <person name="Kim S.-J."/>
        </authorList>
    </citation>
    <scope>NUCLEOTIDE SEQUENCE</scope>
    <source>
        <strain evidence="4">KJ</strain>
    </source>
</reference>
<dbReference type="RefSeq" id="WP_216749682.1">
    <property type="nucleotide sequence ID" value="NZ_JAHNIZ010000001.1"/>
</dbReference>
<feature type="active site" description="Nucleophile" evidence="2">
    <location>
        <position position="13"/>
    </location>
</feature>
<keyword evidence="1 4" id="KW-0413">Isomerase</keyword>
<dbReference type="InterPro" id="IPR036249">
    <property type="entry name" value="Thioredoxin-like_sf"/>
</dbReference>
<name>A0AAP5V0U0_9BURK</name>
<dbReference type="PANTHER" id="PTHR42943">
    <property type="entry name" value="GLUTATHIONE S-TRANSFERASE KAPPA"/>
    <property type="match status" value="1"/>
</dbReference>
<dbReference type="GO" id="GO:0004364">
    <property type="term" value="F:glutathione transferase activity"/>
    <property type="evidence" value="ECO:0007669"/>
    <property type="project" value="TreeGrafter"/>
</dbReference>
<evidence type="ECO:0000256" key="1">
    <source>
        <dbReference type="PIRNR" id="PIRNR006386"/>
    </source>
</evidence>
<dbReference type="EMBL" id="JANSLM010000028">
    <property type="protein sequence ID" value="MDT8843704.1"/>
    <property type="molecule type" value="Genomic_DNA"/>
</dbReference>
<dbReference type="Gene3D" id="3.40.30.10">
    <property type="entry name" value="Glutaredoxin"/>
    <property type="match status" value="1"/>
</dbReference>
<evidence type="ECO:0000313" key="5">
    <source>
        <dbReference type="Proteomes" id="UP001246473"/>
    </source>
</evidence>
<comment type="catalytic activity">
    <reaction evidence="1">
        <text>2-hydroxychromene-2-carboxylate = (3E)-4-(2-hydroxyphenyl)-2-oxobut-3-enoate</text>
        <dbReference type="Rhea" id="RHEA:27401"/>
        <dbReference type="ChEBI" id="CHEBI:59350"/>
        <dbReference type="ChEBI" id="CHEBI:59353"/>
        <dbReference type="EC" id="5.99.1.4"/>
    </reaction>
</comment>
<dbReference type="InterPro" id="IPR001853">
    <property type="entry name" value="DSBA-like_thioredoxin_dom"/>
</dbReference>
<feature type="domain" description="DSBA-like thioredoxin" evidence="3">
    <location>
        <begin position="5"/>
        <end position="192"/>
    </location>
</feature>
<organism evidence="4 5">
    <name type="scientific">Paraburkholderia fungorum</name>
    <dbReference type="NCBI Taxonomy" id="134537"/>
    <lineage>
        <taxon>Bacteria</taxon>
        <taxon>Pseudomonadati</taxon>
        <taxon>Pseudomonadota</taxon>
        <taxon>Betaproteobacteria</taxon>
        <taxon>Burkholderiales</taxon>
        <taxon>Burkholderiaceae</taxon>
        <taxon>Paraburkholderia</taxon>
    </lineage>
</organism>
<evidence type="ECO:0000313" key="4">
    <source>
        <dbReference type="EMBL" id="MDT8843704.1"/>
    </source>
</evidence>
<dbReference type="InterPro" id="IPR014440">
    <property type="entry name" value="HCCAis_GSTk"/>
</dbReference>
<proteinExistence type="inferred from homology"/>
<protein>
    <recommendedName>
        <fullName evidence="1">2-hydroxychromene-2-carboxylate isomerase</fullName>
        <ecNumber evidence="1">5.99.1.4</ecNumber>
    </recommendedName>
</protein>
<dbReference type="GO" id="GO:0004602">
    <property type="term" value="F:glutathione peroxidase activity"/>
    <property type="evidence" value="ECO:0007669"/>
    <property type="project" value="TreeGrafter"/>
</dbReference>
<accession>A0AAP5V0U0</accession>
<comment type="similarity">
    <text evidence="1">Belongs to the GST superfamily. NadH family.</text>
</comment>
<dbReference type="CDD" id="cd03022">
    <property type="entry name" value="DsbA_HCCA_Iso"/>
    <property type="match status" value="1"/>
</dbReference>
<dbReference type="PIRSF" id="PIRSF006386">
    <property type="entry name" value="HCCAis_GSTk"/>
    <property type="match status" value="1"/>
</dbReference>
<dbReference type="SUPFAM" id="SSF52833">
    <property type="entry name" value="Thioredoxin-like"/>
    <property type="match status" value="1"/>
</dbReference>
<dbReference type="AlphaFoldDB" id="A0AAP5V0U0"/>
<gene>
    <name evidence="4" type="ORF">ParKJ_40595</name>
</gene>
<dbReference type="GO" id="GO:0006749">
    <property type="term" value="P:glutathione metabolic process"/>
    <property type="evidence" value="ECO:0007669"/>
    <property type="project" value="TreeGrafter"/>
</dbReference>
<dbReference type="GO" id="GO:1901170">
    <property type="term" value="P:naphthalene catabolic process"/>
    <property type="evidence" value="ECO:0007669"/>
    <property type="project" value="InterPro"/>
</dbReference>
<evidence type="ECO:0000259" key="3">
    <source>
        <dbReference type="Pfam" id="PF01323"/>
    </source>
</evidence>
<dbReference type="Proteomes" id="UP001246473">
    <property type="component" value="Unassembled WGS sequence"/>
</dbReference>
<dbReference type="InterPro" id="IPR051924">
    <property type="entry name" value="GST_Kappa/NadH"/>
</dbReference>
<comment type="caution">
    <text evidence="4">The sequence shown here is derived from an EMBL/GenBank/DDBJ whole genome shotgun (WGS) entry which is preliminary data.</text>
</comment>
<dbReference type="GO" id="GO:0018845">
    <property type="term" value="F:2-hydroxychromene-2-carboxylate isomerase activity"/>
    <property type="evidence" value="ECO:0007669"/>
    <property type="project" value="UniProtKB-UniRule"/>
</dbReference>
<dbReference type="PANTHER" id="PTHR42943:SF2">
    <property type="entry name" value="GLUTATHIONE S-TRANSFERASE KAPPA 1"/>
    <property type="match status" value="1"/>
</dbReference>
<sequence length="196" mass="22515">MTKNLDFYFDFISPFSYLAHIKLPELARQYGYTISYHPIDIPTAKIAAGNYGPSNREVQSKMKVLLADMHRWAARYDVPLTFPKGFKGERWNIGVLYADKKRDTEAYVTETYHRIWGLGINPSDEGQLGEVAEKMGWNIAEFLTFVSSPEGQTAFRKSCVEAHARGVFGAPIMMVGEEVWWGNDRLMFLEDFMRSH</sequence>
<evidence type="ECO:0000256" key="2">
    <source>
        <dbReference type="PIRSR" id="PIRSR006386-1"/>
    </source>
</evidence>
<dbReference type="InterPro" id="IPR044087">
    <property type="entry name" value="NahD-like"/>
</dbReference>